<keyword evidence="3 5" id="KW-0378">Hydrolase</keyword>
<proteinExistence type="inferred from homology"/>
<evidence type="ECO:0000256" key="6">
    <source>
        <dbReference type="RuleBase" id="RU003355"/>
    </source>
</evidence>
<dbReference type="InterPro" id="IPR023827">
    <property type="entry name" value="Peptidase_S8_Asp-AS"/>
</dbReference>
<sequence>MWIPVASLLLIVQAVLASSPFIIQLDGSTTFENFLNQAIASVLSTKPDNNNTIEIGDFKAFVADFDEGLLGKLHADPIIKNIFPDVQINVFDSIGPHLRKRSTLEPYTEPNFVKRNNDITTQQDAPRHLARLSQREGIFNETGSLEYNYDGDGSGVTAYVLDTGVAIDNPDFGGRASYGANFNTQEGEGDVNGHGTNVAGIIGSKTYGVAKNVKIVDVKVLGDQPSSPLSGILKGLEWANNDRKKKGIKAVANLSLNSLKNDAFNQAADAAFKDGLVVLTAAGNSAKNTELYSPSSADSPIVVGALDDQTDTIAIYSNWGPRVDIFASGADVKSLSNKYPNGYSEYYGTSQATPVVAGQAAILLQQGTSVGDIKSELIKLSTKNAISQETYDNNSNYTQTVNRVVYNGIENSPDKISNPSHLKQDQSLRKYLE</sequence>
<dbReference type="InterPro" id="IPR000209">
    <property type="entry name" value="Peptidase_S8/S53_dom"/>
</dbReference>
<dbReference type="Gene3D" id="3.40.50.200">
    <property type="entry name" value="Peptidase S8/S53 domain"/>
    <property type="match status" value="1"/>
</dbReference>
<dbReference type="InParanoid" id="K0KKR9"/>
<evidence type="ECO:0000313" key="11">
    <source>
        <dbReference type="Proteomes" id="UP000009328"/>
    </source>
</evidence>
<feature type="chain" id="PRO_5003837709" evidence="8">
    <location>
        <begin position="18"/>
        <end position="433"/>
    </location>
</feature>
<evidence type="ECO:0000259" key="9">
    <source>
        <dbReference type="Pfam" id="PF00082"/>
    </source>
</evidence>
<dbReference type="PANTHER" id="PTHR43806">
    <property type="entry name" value="PEPTIDASE S8"/>
    <property type="match status" value="1"/>
</dbReference>
<feature type="active site" description="Charge relay system" evidence="5">
    <location>
        <position position="350"/>
    </location>
</feature>
<dbReference type="GO" id="GO:0004252">
    <property type="term" value="F:serine-type endopeptidase activity"/>
    <property type="evidence" value="ECO:0007669"/>
    <property type="project" value="UniProtKB-UniRule"/>
</dbReference>
<dbReference type="FunFam" id="3.40.50.200:FF:000007">
    <property type="entry name" value="Subtilisin-like serine protease"/>
    <property type="match status" value="1"/>
</dbReference>
<evidence type="ECO:0000256" key="2">
    <source>
        <dbReference type="ARBA" id="ARBA00022670"/>
    </source>
</evidence>
<feature type="active site" description="Charge relay system" evidence="5">
    <location>
        <position position="162"/>
    </location>
</feature>
<dbReference type="PROSITE" id="PS51892">
    <property type="entry name" value="SUBTILASE"/>
    <property type="match status" value="1"/>
</dbReference>
<dbReference type="InterPro" id="IPR022398">
    <property type="entry name" value="Peptidase_S8_His-AS"/>
</dbReference>
<evidence type="ECO:0000256" key="3">
    <source>
        <dbReference type="ARBA" id="ARBA00022801"/>
    </source>
</evidence>
<dbReference type="PRINTS" id="PR00723">
    <property type="entry name" value="SUBTILISIN"/>
</dbReference>
<protein>
    <submittedName>
        <fullName evidence="10">Secreted protein</fullName>
    </submittedName>
</protein>
<keyword evidence="11" id="KW-1185">Reference proteome</keyword>
<comment type="caution">
    <text evidence="10">The sequence shown here is derived from an EMBL/GenBank/DDBJ whole genome shotgun (WGS) entry which is preliminary data.</text>
</comment>
<dbReference type="CDD" id="cd04077">
    <property type="entry name" value="Peptidases_S8_PCSK9_ProteinaseK_like"/>
    <property type="match status" value="1"/>
</dbReference>
<dbReference type="InterPro" id="IPR034193">
    <property type="entry name" value="PCSK9_ProteinaseK-like"/>
</dbReference>
<evidence type="ECO:0000256" key="4">
    <source>
        <dbReference type="ARBA" id="ARBA00022825"/>
    </source>
</evidence>
<accession>K0KKR9</accession>
<dbReference type="PANTHER" id="PTHR43806:SF13">
    <property type="entry name" value="SUBTILASE-TYPE PROTEINASE RRT12"/>
    <property type="match status" value="1"/>
</dbReference>
<evidence type="ECO:0000256" key="5">
    <source>
        <dbReference type="PROSITE-ProRule" id="PRU01240"/>
    </source>
</evidence>
<dbReference type="PROSITE" id="PS00136">
    <property type="entry name" value="SUBTILASE_ASP"/>
    <property type="match status" value="1"/>
</dbReference>
<evidence type="ECO:0000313" key="10">
    <source>
        <dbReference type="EMBL" id="CCH42747.1"/>
    </source>
</evidence>
<dbReference type="HOGENOM" id="CLU_011263_1_0_1"/>
<feature type="signal peptide" evidence="8">
    <location>
        <begin position="1"/>
        <end position="17"/>
    </location>
</feature>
<dbReference type="InterPro" id="IPR036852">
    <property type="entry name" value="Peptidase_S8/S53_dom_sf"/>
</dbReference>
<dbReference type="EMBL" id="CAIF01000051">
    <property type="protein sequence ID" value="CCH42747.1"/>
    <property type="molecule type" value="Genomic_DNA"/>
</dbReference>
<comment type="similarity">
    <text evidence="1 5 6">Belongs to the peptidase S8 family.</text>
</comment>
<dbReference type="STRING" id="1206466.K0KKR9"/>
<dbReference type="InterPro" id="IPR050131">
    <property type="entry name" value="Peptidase_S8_subtilisin-like"/>
</dbReference>
<feature type="region of interest" description="Disordered" evidence="7">
    <location>
        <begin position="410"/>
        <end position="433"/>
    </location>
</feature>
<keyword evidence="4 5" id="KW-0720">Serine protease</keyword>
<keyword evidence="2 5" id="KW-0645">Protease</keyword>
<gene>
    <name evidence="10" type="ORF">BN7_2291</name>
</gene>
<feature type="compositionally biased region" description="Basic and acidic residues" evidence="7">
    <location>
        <begin position="422"/>
        <end position="433"/>
    </location>
</feature>
<feature type="domain" description="Peptidase S8/S53" evidence="9">
    <location>
        <begin position="153"/>
        <end position="379"/>
    </location>
</feature>
<evidence type="ECO:0000256" key="1">
    <source>
        <dbReference type="ARBA" id="ARBA00011073"/>
    </source>
</evidence>
<dbReference type="PROSITE" id="PS00137">
    <property type="entry name" value="SUBTILASE_HIS"/>
    <property type="match status" value="1"/>
</dbReference>
<evidence type="ECO:0000256" key="8">
    <source>
        <dbReference type="SAM" id="SignalP"/>
    </source>
</evidence>
<dbReference type="AlphaFoldDB" id="K0KKR9"/>
<evidence type="ECO:0000256" key="7">
    <source>
        <dbReference type="SAM" id="MobiDB-lite"/>
    </source>
</evidence>
<dbReference type="eggNOG" id="KOG1153">
    <property type="taxonomic scope" value="Eukaryota"/>
</dbReference>
<dbReference type="InterPro" id="IPR023828">
    <property type="entry name" value="Peptidase_S8_Ser-AS"/>
</dbReference>
<keyword evidence="8" id="KW-0732">Signal</keyword>
<feature type="active site" description="Charge relay system" evidence="5">
    <location>
        <position position="194"/>
    </location>
</feature>
<dbReference type="Pfam" id="PF00082">
    <property type="entry name" value="Peptidase_S8"/>
    <property type="match status" value="1"/>
</dbReference>
<dbReference type="InterPro" id="IPR015500">
    <property type="entry name" value="Peptidase_S8_subtilisin-rel"/>
</dbReference>
<dbReference type="PROSITE" id="PS00138">
    <property type="entry name" value="SUBTILASE_SER"/>
    <property type="match status" value="1"/>
</dbReference>
<organism evidence="10 11">
    <name type="scientific">Wickerhamomyces ciferrii (strain ATCC 14091 / BCRC 22168 / CBS 111 / JCM 3599 / NBRC 0793 / NRRL Y-1031 F-60-10)</name>
    <name type="common">Yeast</name>
    <name type="synonym">Pichia ciferrii</name>
    <dbReference type="NCBI Taxonomy" id="1206466"/>
    <lineage>
        <taxon>Eukaryota</taxon>
        <taxon>Fungi</taxon>
        <taxon>Dikarya</taxon>
        <taxon>Ascomycota</taxon>
        <taxon>Saccharomycotina</taxon>
        <taxon>Saccharomycetes</taxon>
        <taxon>Phaffomycetales</taxon>
        <taxon>Wickerhamomycetaceae</taxon>
        <taxon>Wickerhamomyces</taxon>
    </lineage>
</organism>
<dbReference type="FunCoup" id="K0KKR9">
    <property type="interactions" value="23"/>
</dbReference>
<reference evidence="10 11" key="1">
    <citation type="journal article" date="2012" name="Eukaryot. Cell">
        <title>Draft genome sequence of Wickerhamomyces ciferrii NRRL Y-1031 F-60-10.</title>
        <authorList>
            <person name="Schneider J."/>
            <person name="Andrea H."/>
            <person name="Blom J."/>
            <person name="Jaenicke S."/>
            <person name="Ruckert C."/>
            <person name="Schorsch C."/>
            <person name="Szczepanowski R."/>
            <person name="Farwick M."/>
            <person name="Goesmann A."/>
            <person name="Puhler A."/>
            <person name="Schaffer S."/>
            <person name="Tauch A."/>
            <person name="Kohler T."/>
            <person name="Brinkrolf K."/>
        </authorList>
    </citation>
    <scope>NUCLEOTIDE SEQUENCE [LARGE SCALE GENOMIC DNA]</scope>
    <source>
        <strain evidence="11">ATCC 14091 / BCRC 22168 / CBS 111 / JCM 3599 / NBRC 0793 / NRRL Y-1031 F-60-10</strain>
    </source>
</reference>
<dbReference type="SUPFAM" id="SSF52743">
    <property type="entry name" value="Subtilisin-like"/>
    <property type="match status" value="1"/>
</dbReference>
<dbReference type="GO" id="GO:0006508">
    <property type="term" value="P:proteolysis"/>
    <property type="evidence" value="ECO:0007669"/>
    <property type="project" value="UniProtKB-KW"/>
</dbReference>
<dbReference type="Proteomes" id="UP000009328">
    <property type="component" value="Unassembled WGS sequence"/>
</dbReference>
<name>K0KKR9_WICCF</name>